<reference evidence="1" key="1">
    <citation type="submission" date="2025-05" db="UniProtKB">
        <authorList>
            <consortium name="RefSeq"/>
        </authorList>
    </citation>
    <scope>NUCLEOTIDE SEQUENCE [LARGE SCALE GENOMIC DNA]</scope>
    <source>
        <strain evidence="1">14028-0561.14</strain>
    </source>
</reference>
<dbReference type="Proteomes" id="UP001652661">
    <property type="component" value="Chromosome 2L"/>
</dbReference>
<gene>
    <name evidence="2" type="primary">LOC108073600</name>
</gene>
<keyword evidence="1" id="KW-1185">Reference proteome</keyword>
<reference evidence="2" key="2">
    <citation type="submission" date="2025-08" db="UniProtKB">
        <authorList>
            <consortium name="RefSeq"/>
        </authorList>
    </citation>
    <scope>IDENTIFICATION</scope>
    <source>
        <strain evidence="2">14028-0561.14</strain>
        <tissue evidence="2">Whole fly</tissue>
    </source>
</reference>
<protein>
    <recommendedName>
        <fullName evidence="3">Ribosome biogenesis protein NOP53</fullName>
    </recommendedName>
</protein>
<accession>A0A6P4HYG2</accession>
<evidence type="ECO:0008006" key="3">
    <source>
        <dbReference type="Google" id="ProtNLM"/>
    </source>
</evidence>
<dbReference type="AlphaFoldDB" id="A0A6P4HYG2"/>
<dbReference type="GeneID" id="108073600"/>
<sequence>MDLSLDEIIERKPGYGGRSANKKFNTGYTKPRKLLNRTPFQAMHSFDARNKIIQKTRAKIGDARDDDNWKIRDARQLLQDRKKNRSLLPLSGEIIDEEALPDRMPRLGRNDSRAGKVHFKRRTVMKRLAAWEEEDDDAVGLRGHNRSYTSSLIHSAKPFPPHGYVDHDNMQVVEDGEISS</sequence>
<name>A0A6P4HYG2_DROKI</name>
<dbReference type="RefSeq" id="XP_017020780.1">
    <property type="nucleotide sequence ID" value="XM_017165291.1"/>
</dbReference>
<dbReference type="OrthoDB" id="346839at2759"/>
<organism evidence="1 2">
    <name type="scientific">Drosophila kikkawai</name>
    <name type="common">Fruit fly</name>
    <dbReference type="NCBI Taxonomy" id="30033"/>
    <lineage>
        <taxon>Eukaryota</taxon>
        <taxon>Metazoa</taxon>
        <taxon>Ecdysozoa</taxon>
        <taxon>Arthropoda</taxon>
        <taxon>Hexapoda</taxon>
        <taxon>Insecta</taxon>
        <taxon>Pterygota</taxon>
        <taxon>Neoptera</taxon>
        <taxon>Endopterygota</taxon>
        <taxon>Diptera</taxon>
        <taxon>Brachycera</taxon>
        <taxon>Muscomorpha</taxon>
        <taxon>Ephydroidea</taxon>
        <taxon>Drosophilidae</taxon>
        <taxon>Drosophila</taxon>
        <taxon>Sophophora</taxon>
    </lineage>
</organism>
<evidence type="ECO:0000313" key="1">
    <source>
        <dbReference type="Proteomes" id="UP001652661"/>
    </source>
</evidence>
<proteinExistence type="predicted"/>
<evidence type="ECO:0000313" key="2">
    <source>
        <dbReference type="RefSeq" id="XP_017020780.1"/>
    </source>
</evidence>